<proteinExistence type="predicted"/>
<reference evidence="2" key="1">
    <citation type="submission" date="2017-10" db="EMBL/GenBank/DDBJ databases">
        <title>Rapid genome shrinkage in a self-fertile nematode reveals novel sperm competition proteins.</title>
        <authorList>
            <person name="Yin D."/>
            <person name="Schwarz E.M."/>
            <person name="Thomas C.G."/>
            <person name="Felde R.L."/>
            <person name="Korf I.F."/>
            <person name="Cutter A.D."/>
            <person name="Schartner C.M."/>
            <person name="Ralston E.J."/>
            <person name="Meyer B.J."/>
            <person name="Haag E.S."/>
        </authorList>
    </citation>
    <scope>NUCLEOTIDE SEQUENCE [LARGE SCALE GENOMIC DNA]</scope>
    <source>
        <strain evidence="2">JU1422</strain>
    </source>
</reference>
<dbReference type="EMBL" id="PDUG01000006">
    <property type="protein sequence ID" value="PIC17868.1"/>
    <property type="molecule type" value="Genomic_DNA"/>
</dbReference>
<gene>
    <name evidence="1" type="primary">Cni-F35A5.4</name>
    <name evidence="1" type="synonym">Cnig_chr_X.g23960</name>
    <name evidence="1" type="ORF">B9Z55_023960</name>
</gene>
<dbReference type="Proteomes" id="UP000230233">
    <property type="component" value="Chromosome X"/>
</dbReference>
<dbReference type="AlphaFoldDB" id="A0A2G5SSB7"/>
<accession>A0A2G5SSB7</accession>
<dbReference type="OrthoDB" id="5791880at2759"/>
<comment type="caution">
    <text evidence="1">The sequence shown here is derived from an EMBL/GenBank/DDBJ whole genome shotgun (WGS) entry which is preliminary data.</text>
</comment>
<name>A0A2G5SSB7_9PELO</name>
<protein>
    <submittedName>
        <fullName evidence="1">Uncharacterized protein</fullName>
    </submittedName>
</protein>
<keyword evidence="2" id="KW-1185">Reference proteome</keyword>
<evidence type="ECO:0000313" key="2">
    <source>
        <dbReference type="Proteomes" id="UP000230233"/>
    </source>
</evidence>
<organism evidence="1 2">
    <name type="scientific">Caenorhabditis nigoni</name>
    <dbReference type="NCBI Taxonomy" id="1611254"/>
    <lineage>
        <taxon>Eukaryota</taxon>
        <taxon>Metazoa</taxon>
        <taxon>Ecdysozoa</taxon>
        <taxon>Nematoda</taxon>
        <taxon>Chromadorea</taxon>
        <taxon>Rhabditida</taxon>
        <taxon>Rhabditina</taxon>
        <taxon>Rhabditomorpha</taxon>
        <taxon>Rhabditoidea</taxon>
        <taxon>Rhabditidae</taxon>
        <taxon>Peloderinae</taxon>
        <taxon>Caenorhabditis</taxon>
    </lineage>
</organism>
<evidence type="ECO:0000313" key="1">
    <source>
        <dbReference type="EMBL" id="PIC17868.1"/>
    </source>
</evidence>
<sequence>MGTNSGRTDHRAGHYFHSRRDFSTACSSLIGRRISIPDSVKMKYLVAALAVVQLSLADEVSTSLLTSPILRTNGSLITRVRSKRQCCAMCPSGNCGCGSCNGFVTCPERCQPMCTQACVMAKVLLLPL</sequence>